<evidence type="ECO:0000313" key="5">
    <source>
        <dbReference type="Proteomes" id="UP000694920"/>
    </source>
</evidence>
<evidence type="ECO:0000313" key="8">
    <source>
        <dbReference type="RefSeq" id="XP_024938827.1"/>
    </source>
</evidence>
<evidence type="ECO:0000313" key="7">
    <source>
        <dbReference type="RefSeq" id="XP_015591220.1"/>
    </source>
</evidence>
<dbReference type="PRINTS" id="PR01366">
    <property type="entry name" value="ROYALJELLY"/>
</dbReference>
<dbReference type="RefSeq" id="XP_024938828.1">
    <property type="nucleotide sequence ID" value="XM_025083060.1"/>
</dbReference>
<dbReference type="AlphaFoldDB" id="A0AAJ7BQ53"/>
<evidence type="ECO:0000256" key="4">
    <source>
        <dbReference type="ARBA" id="ARBA00022729"/>
    </source>
</evidence>
<keyword evidence="3" id="KW-0964">Secreted</keyword>
<comment type="subcellular location">
    <subcellularLocation>
        <location evidence="1">Secreted</location>
    </subcellularLocation>
</comment>
<dbReference type="FunFam" id="2.120.10.30:FF:000045">
    <property type="entry name" value="Blast:Protein yellow"/>
    <property type="match status" value="1"/>
</dbReference>
<dbReference type="InterPro" id="IPR017996">
    <property type="entry name" value="MRJP/yellow-related"/>
</dbReference>
<dbReference type="Pfam" id="PF03022">
    <property type="entry name" value="MRJP"/>
    <property type="match status" value="1"/>
</dbReference>
<dbReference type="Gene3D" id="2.120.10.30">
    <property type="entry name" value="TolB, C-terminal domain"/>
    <property type="match status" value="1"/>
</dbReference>
<dbReference type="RefSeq" id="XP_015591219.1">
    <property type="nucleotide sequence ID" value="XM_015735733.2"/>
</dbReference>
<evidence type="ECO:0000256" key="3">
    <source>
        <dbReference type="ARBA" id="ARBA00022525"/>
    </source>
</evidence>
<dbReference type="PANTHER" id="PTHR10009">
    <property type="entry name" value="PROTEIN YELLOW-RELATED"/>
    <property type="match status" value="1"/>
</dbReference>
<evidence type="ECO:0000256" key="1">
    <source>
        <dbReference type="ARBA" id="ARBA00004613"/>
    </source>
</evidence>
<gene>
    <name evidence="6 7 8 9" type="primary">LOC107265863</name>
</gene>
<proteinExistence type="inferred from homology"/>
<keyword evidence="5" id="KW-1185">Reference proteome</keyword>
<evidence type="ECO:0000313" key="9">
    <source>
        <dbReference type="RefSeq" id="XP_024938828.1"/>
    </source>
</evidence>
<dbReference type="KEGG" id="ccin:107265863"/>
<dbReference type="GO" id="GO:0005576">
    <property type="term" value="C:extracellular region"/>
    <property type="evidence" value="ECO:0007669"/>
    <property type="project" value="UniProtKB-SubCell"/>
</dbReference>
<sequence length="615" mass="70140">MARKRRNVPGDVGVVGDSSSWVYKWTQTGSGSGSTFFHSQDHSRDDSIYRYHRDFLETQRQRSKNARNKNRMANVIPWLVSMSLLGGTRQYVQHTGPDLLSRELQAPLPSIDPTGYSLDVPRHFPPCDPSSPETTAHRKPTEHQDFAYTEFNSKNTPISGRALDSFTNAVDPNSVRQISNANLGNVDLTKEAYKTSHKYTPPKNEDSMDEYAGPSMELVFSWDMVDFEFGSKEARRRAIFEGEYIPENCLPLGLELWRDKVFVTLPRWKEGIPVTLATVSKNARSINPKLQPYPSWDWHQSEHCKGLTSVFRVQVDECDRLWVLDSGQVNVTSSPHQICPPQVFVFDLKTDTLLRRFALPPGQIKQDSLYSNIVVDVRNGNCGAAVAYLSDVWRFGLVAYDYSKDTSFRIQHHFFFPDPLSSRYELHGLHFQWTDGIFGIALSPIDINGDRTLFFHPMSSFREFAVSTSVLRDEKTADDNPEKFVPIGRPRAKDFGHSSGSAIDKDGVMFFNMVTRDSVWCWDTRKEYIPQNLGVVGQSNVSLVFPNDIKVDHEDDPSVWILSNRLPMYLYGHLDSRNVNYRIFKANIKEAIRNTVCDPNYVVPKSEQGYDNDTC</sequence>
<dbReference type="RefSeq" id="XP_015591220.1">
    <property type="nucleotide sequence ID" value="XM_015735734.2"/>
</dbReference>
<dbReference type="InterPro" id="IPR011042">
    <property type="entry name" value="6-blade_b-propeller_TolB-like"/>
</dbReference>
<evidence type="ECO:0000256" key="2">
    <source>
        <dbReference type="ARBA" id="ARBA00009127"/>
    </source>
</evidence>
<accession>A0AAJ7BQ53</accession>
<dbReference type="CTD" id="100119523"/>
<dbReference type="PANTHER" id="PTHR10009:SF13">
    <property type="entry name" value="DOPAMINECHROME TAUTOMERASE"/>
    <property type="match status" value="1"/>
</dbReference>
<protein>
    <submittedName>
        <fullName evidence="6 7">Protein yellow isoform X1</fullName>
    </submittedName>
</protein>
<organism evidence="5 7">
    <name type="scientific">Cephus cinctus</name>
    <name type="common">Wheat stem sawfly</name>
    <dbReference type="NCBI Taxonomy" id="211228"/>
    <lineage>
        <taxon>Eukaryota</taxon>
        <taxon>Metazoa</taxon>
        <taxon>Ecdysozoa</taxon>
        <taxon>Arthropoda</taxon>
        <taxon>Hexapoda</taxon>
        <taxon>Insecta</taxon>
        <taxon>Pterygota</taxon>
        <taxon>Neoptera</taxon>
        <taxon>Endopterygota</taxon>
        <taxon>Hymenoptera</taxon>
        <taxon>Cephoidea</taxon>
        <taxon>Cephidae</taxon>
        <taxon>Cephus</taxon>
    </lineage>
</organism>
<name>A0AAJ7BQ53_CEPCN</name>
<evidence type="ECO:0000313" key="6">
    <source>
        <dbReference type="RefSeq" id="XP_015591219.1"/>
    </source>
</evidence>
<keyword evidence="4" id="KW-0732">Signal</keyword>
<dbReference type="SUPFAM" id="SSF101898">
    <property type="entry name" value="NHL repeat"/>
    <property type="match status" value="1"/>
</dbReference>
<reference evidence="6 7" key="1">
    <citation type="submission" date="2025-04" db="UniProtKB">
        <authorList>
            <consortium name="RefSeq"/>
        </authorList>
    </citation>
    <scope>IDENTIFICATION</scope>
</reference>
<dbReference type="RefSeq" id="XP_024938827.1">
    <property type="nucleotide sequence ID" value="XM_025083059.1"/>
</dbReference>
<comment type="similarity">
    <text evidence="2">Belongs to the major royal jelly protein family.</text>
</comment>
<dbReference type="GeneID" id="107265863"/>
<dbReference type="Proteomes" id="UP000694920">
    <property type="component" value="Unplaced"/>
</dbReference>